<reference evidence="2 3" key="1">
    <citation type="submission" date="2023-02" db="EMBL/GenBank/DDBJ databases">
        <title>LHISI_Scaffold_Assembly.</title>
        <authorList>
            <person name="Stuart O.P."/>
            <person name="Cleave R."/>
            <person name="Magrath M.J.L."/>
            <person name="Mikheyev A.S."/>
        </authorList>
    </citation>
    <scope>NUCLEOTIDE SEQUENCE [LARGE SCALE GENOMIC DNA]</scope>
    <source>
        <strain evidence="2">Daus_M_001</strain>
        <tissue evidence="2">Leg muscle</tissue>
    </source>
</reference>
<feature type="compositionally biased region" description="Polar residues" evidence="1">
    <location>
        <begin position="92"/>
        <end position="110"/>
    </location>
</feature>
<name>A0ABQ9GH42_9NEOP</name>
<dbReference type="Proteomes" id="UP001159363">
    <property type="component" value="Chromosome 11"/>
</dbReference>
<evidence type="ECO:0000313" key="2">
    <source>
        <dbReference type="EMBL" id="KAJ8871339.1"/>
    </source>
</evidence>
<evidence type="ECO:0000256" key="1">
    <source>
        <dbReference type="SAM" id="MobiDB-lite"/>
    </source>
</evidence>
<sequence length="175" mass="19391">MDTNIKVLFEVLCEKIDALTREVRDLKDNTMLRTLVESVKSTRDNENKICAVCSVSVVASSSAKKIYRKVVGKNKEINSDSKASSGDKISGNVVQHEQVNKLQDQQNVSKQPAPAAYADGFVEVRRSDTKTVSSSPQSKQEAARKPIQLGVRNNINIKTVPKQAKPRMKAMFVSR</sequence>
<feature type="compositionally biased region" description="Polar residues" evidence="1">
    <location>
        <begin position="130"/>
        <end position="140"/>
    </location>
</feature>
<keyword evidence="3" id="KW-1185">Reference proteome</keyword>
<protein>
    <submittedName>
        <fullName evidence="2">Uncharacterized protein</fullName>
    </submittedName>
</protein>
<evidence type="ECO:0000313" key="3">
    <source>
        <dbReference type="Proteomes" id="UP001159363"/>
    </source>
</evidence>
<accession>A0ABQ9GH42</accession>
<dbReference type="EMBL" id="JARBHB010000012">
    <property type="protein sequence ID" value="KAJ8871339.1"/>
    <property type="molecule type" value="Genomic_DNA"/>
</dbReference>
<comment type="caution">
    <text evidence="2">The sequence shown here is derived from an EMBL/GenBank/DDBJ whole genome shotgun (WGS) entry which is preliminary data.</text>
</comment>
<feature type="region of interest" description="Disordered" evidence="1">
    <location>
        <begin position="77"/>
        <end position="114"/>
    </location>
</feature>
<gene>
    <name evidence="2" type="ORF">PR048_027656</name>
</gene>
<feature type="region of interest" description="Disordered" evidence="1">
    <location>
        <begin position="126"/>
        <end position="147"/>
    </location>
</feature>
<proteinExistence type="predicted"/>
<organism evidence="2 3">
    <name type="scientific">Dryococelus australis</name>
    <dbReference type="NCBI Taxonomy" id="614101"/>
    <lineage>
        <taxon>Eukaryota</taxon>
        <taxon>Metazoa</taxon>
        <taxon>Ecdysozoa</taxon>
        <taxon>Arthropoda</taxon>
        <taxon>Hexapoda</taxon>
        <taxon>Insecta</taxon>
        <taxon>Pterygota</taxon>
        <taxon>Neoptera</taxon>
        <taxon>Polyneoptera</taxon>
        <taxon>Phasmatodea</taxon>
        <taxon>Verophasmatodea</taxon>
        <taxon>Anareolatae</taxon>
        <taxon>Phasmatidae</taxon>
        <taxon>Eurycanthinae</taxon>
        <taxon>Dryococelus</taxon>
    </lineage>
</organism>